<reference evidence="3" key="1">
    <citation type="submission" date="2003-08" db="EMBL/GenBank/DDBJ databases">
        <authorList>
            <person name="Birren B."/>
            <person name="Nusbaum C."/>
            <person name="Abebe A."/>
            <person name="Abouelleil A."/>
            <person name="Adekoya E."/>
            <person name="Ait-zahra M."/>
            <person name="Allen N."/>
            <person name="Allen T."/>
            <person name="An P."/>
            <person name="Anderson M."/>
            <person name="Anderson S."/>
            <person name="Arachchi H."/>
            <person name="Armbruster J."/>
            <person name="Bachantsang P."/>
            <person name="Baldwin J."/>
            <person name="Barry A."/>
            <person name="Bayul T."/>
            <person name="Blitshsteyn B."/>
            <person name="Bloom T."/>
            <person name="Blye J."/>
            <person name="Boguslavskiy L."/>
            <person name="Borowsky M."/>
            <person name="Boukhgalter B."/>
            <person name="Brunache A."/>
            <person name="Butler J."/>
            <person name="Calixte N."/>
            <person name="Calvo S."/>
            <person name="Camarata J."/>
            <person name="Campo K."/>
            <person name="Chang J."/>
            <person name="Cheshatsang Y."/>
            <person name="Citroen M."/>
            <person name="Collymore A."/>
            <person name="Considine T."/>
            <person name="Cook A."/>
            <person name="Cooke P."/>
            <person name="Corum B."/>
            <person name="Cuomo C."/>
            <person name="David R."/>
            <person name="Dawoe T."/>
            <person name="Degray S."/>
            <person name="Dodge S."/>
            <person name="Dooley K."/>
            <person name="Dorje P."/>
            <person name="Dorjee K."/>
            <person name="Dorris L."/>
            <person name="Duffey N."/>
            <person name="Dupes A."/>
            <person name="Elkins T."/>
            <person name="Engels R."/>
            <person name="Erickson J."/>
            <person name="Farina A."/>
            <person name="Faro S."/>
            <person name="Ferreira P."/>
            <person name="Fischer H."/>
            <person name="Fitzgerald M."/>
            <person name="Foley K."/>
            <person name="Gage D."/>
            <person name="Galagan J."/>
            <person name="Gearin G."/>
            <person name="Gnerre S."/>
            <person name="Gnirke A."/>
            <person name="Goyette A."/>
            <person name="Graham J."/>
            <person name="Grandbois E."/>
            <person name="Gyaltsen K."/>
            <person name="Hafez N."/>
            <person name="Hagopian D."/>
            <person name="Hagos B."/>
            <person name="Hall J."/>
            <person name="Hatcher B."/>
            <person name="Heller A."/>
            <person name="Higgins H."/>
            <person name="Honan T."/>
            <person name="Horn A."/>
            <person name="Houde N."/>
            <person name="Hughes L."/>
            <person name="Hulme W."/>
            <person name="Husby E."/>
            <person name="Iliev I."/>
            <person name="Jaffe D."/>
            <person name="Jones C."/>
            <person name="Kamal M."/>
            <person name="Kamat A."/>
            <person name="Kamvysselis M."/>
            <person name="Karlsson E."/>
            <person name="Kells C."/>
            <person name="Kieu A."/>
            <person name="Kisner P."/>
            <person name="Kodira C."/>
            <person name="Kulbokas E."/>
            <person name="Labutti K."/>
            <person name="Lama D."/>
            <person name="Landers T."/>
            <person name="Leger J."/>
            <person name="Levine S."/>
            <person name="Lewis D."/>
            <person name="Lewis T."/>
            <person name="Lindblad-toh K."/>
            <person name="Liu X."/>
            <person name="Lokyitsang T."/>
            <person name="Lokyitsang Y."/>
            <person name="Lucien O."/>
            <person name="Lui A."/>
            <person name="Ma L.J."/>
            <person name="Mabbitt R."/>
            <person name="Macdonald J."/>
            <person name="Maclean C."/>
            <person name="Major J."/>
            <person name="Manning J."/>
            <person name="Marabella R."/>
            <person name="Maru K."/>
            <person name="Matthews C."/>
            <person name="Mauceli E."/>
            <person name="Mccarthy M."/>
            <person name="Mcdonough S."/>
            <person name="Mcghee T."/>
            <person name="Meldrim J."/>
            <person name="Meneus L."/>
            <person name="Mesirov J."/>
            <person name="Mihalev A."/>
            <person name="Mihova T."/>
            <person name="Mikkelsen T."/>
            <person name="Mlenga V."/>
            <person name="Moru K."/>
            <person name="Mozes J."/>
            <person name="Mulrain L."/>
            <person name="Munson G."/>
            <person name="Naylor J."/>
            <person name="Newes C."/>
            <person name="Nguyen C."/>
            <person name="Nguyen N."/>
            <person name="Nguyen T."/>
            <person name="Nicol R."/>
            <person name="Nielsen C."/>
            <person name="Nizzari M."/>
            <person name="Norbu C."/>
            <person name="Norbu N."/>
            <person name="O'donnell P."/>
            <person name="Okoawo O."/>
            <person name="O'leary S."/>
            <person name="Omotosho B."/>
            <person name="O'neill K."/>
            <person name="Osman S."/>
            <person name="Parker S."/>
            <person name="Perrin D."/>
            <person name="Phunkhang P."/>
            <person name="Piqani B."/>
            <person name="Purcell S."/>
            <person name="Rachupka T."/>
            <person name="Ramasamy U."/>
            <person name="Rameau R."/>
            <person name="Ray V."/>
            <person name="Raymond C."/>
            <person name="Retta R."/>
            <person name="Richardson S."/>
            <person name="Rise C."/>
            <person name="Rodriguez J."/>
            <person name="Rogers J."/>
            <person name="Rogov P."/>
            <person name="Rutman M."/>
            <person name="Schupbach R."/>
            <person name="Seaman C."/>
            <person name="Settipalli S."/>
            <person name="Sharpe T."/>
            <person name="Sheridan J."/>
            <person name="Sherpa N."/>
            <person name="Shi J."/>
            <person name="Smirnov S."/>
            <person name="Smith C."/>
            <person name="Sougnez C."/>
            <person name="Spencer B."/>
            <person name="Stalker J."/>
            <person name="Stange-thomann N."/>
            <person name="Stavropoulos S."/>
            <person name="Stetson K."/>
            <person name="Stone C."/>
            <person name="Stone S."/>
            <person name="Stubbs M."/>
            <person name="Talamas J."/>
            <person name="Tchuinga P."/>
            <person name="Tenzing P."/>
            <person name="Tesfaye S."/>
            <person name="Theodore J."/>
            <person name="Thoulutsang Y."/>
            <person name="Topham K."/>
            <person name="Towey S."/>
            <person name="Tsamla T."/>
            <person name="Tsomo N."/>
            <person name="Vallee D."/>
            <person name="Vassiliev H."/>
            <person name="Venkataraman V."/>
            <person name="Vinson J."/>
            <person name="Vo A."/>
            <person name="Wade C."/>
            <person name="Wang S."/>
            <person name="Wangchuk T."/>
            <person name="Wangdi T."/>
            <person name="Whittaker C."/>
            <person name="Wilkinson J."/>
            <person name="Wu Y."/>
            <person name="Wyman D."/>
            <person name="Yadav S."/>
            <person name="Yang S."/>
            <person name="Yang X."/>
            <person name="Yeager S."/>
            <person name="Yee E."/>
            <person name="Young G."/>
            <person name="Zainoun J."/>
            <person name="Zembeck L."/>
            <person name="Zimmer A."/>
            <person name="Zody M."/>
            <person name="Lander E."/>
        </authorList>
    </citation>
    <scope>NUCLEOTIDE SEQUENCE [LARGE SCALE GENOMIC DNA]</scope>
</reference>
<evidence type="ECO:0000313" key="3">
    <source>
        <dbReference type="Proteomes" id="UP000007875"/>
    </source>
</evidence>
<dbReference type="Ensembl" id="ENSCSAVT00000006522.1">
    <property type="protein sequence ID" value="ENSCSAVP00000006441.1"/>
    <property type="gene ID" value="ENSCSAVG00000003854.1"/>
</dbReference>
<feature type="transmembrane region" description="Helical" evidence="1">
    <location>
        <begin position="222"/>
        <end position="238"/>
    </location>
</feature>
<dbReference type="AlphaFoldDB" id="H2YM89"/>
<dbReference type="GeneTree" id="ENSGT00660000097452"/>
<keyword evidence="3" id="KW-1185">Reference proteome</keyword>
<feature type="transmembrane region" description="Helical" evidence="1">
    <location>
        <begin position="69"/>
        <end position="89"/>
    </location>
</feature>
<evidence type="ECO:0000256" key="1">
    <source>
        <dbReference type="SAM" id="Phobius"/>
    </source>
</evidence>
<dbReference type="InParanoid" id="H2YM89"/>
<dbReference type="OMA" id="CLMTESK"/>
<dbReference type="Proteomes" id="UP000007875">
    <property type="component" value="Unassembled WGS sequence"/>
</dbReference>
<evidence type="ECO:0000313" key="2">
    <source>
        <dbReference type="Ensembl" id="ENSCSAVP00000006441.1"/>
    </source>
</evidence>
<sequence length="275" mass="30940">MVEETKIKLLQDDNDIEKNIEVVTKKGWNKNIISLTACLQIILFLTTWVLLLCEVFGNAVDRCRNGEECFLSHWCEVALLLITITHYFASVADQYWVVTDILRILQIGGLFYLKNIVKSSYFNPSHPSPLYFACALVNGLIFAMCFAPIPGHKKKMKLYSGIFLMTTIIGFVMADMIIQHRLEWSRDDYISLVALPLIVLLIDTTMLACYYRTKNVSMDPGIILMGGLPVFYLTLPLVEGNSPLQVGVVTTAVVSYLSVAIANNMARKTDEPTKV</sequence>
<feature type="transmembrane region" description="Helical" evidence="1">
    <location>
        <begin position="158"/>
        <end position="178"/>
    </location>
</feature>
<dbReference type="HOGENOM" id="CLU_1011773_0_0_1"/>
<feature type="transmembrane region" description="Helical" evidence="1">
    <location>
        <begin position="244"/>
        <end position="266"/>
    </location>
</feature>
<feature type="transmembrane region" description="Helical" evidence="1">
    <location>
        <begin position="130"/>
        <end position="149"/>
    </location>
</feature>
<feature type="transmembrane region" description="Helical" evidence="1">
    <location>
        <begin position="190"/>
        <end position="210"/>
    </location>
</feature>
<protein>
    <submittedName>
        <fullName evidence="2">Uncharacterized protein</fullName>
    </submittedName>
</protein>
<proteinExistence type="predicted"/>
<organism evidence="2 3">
    <name type="scientific">Ciona savignyi</name>
    <name type="common">Pacific transparent sea squirt</name>
    <dbReference type="NCBI Taxonomy" id="51511"/>
    <lineage>
        <taxon>Eukaryota</taxon>
        <taxon>Metazoa</taxon>
        <taxon>Chordata</taxon>
        <taxon>Tunicata</taxon>
        <taxon>Ascidiacea</taxon>
        <taxon>Phlebobranchia</taxon>
        <taxon>Cionidae</taxon>
        <taxon>Ciona</taxon>
    </lineage>
</organism>
<reference evidence="2" key="2">
    <citation type="submission" date="2025-08" db="UniProtKB">
        <authorList>
            <consortium name="Ensembl"/>
        </authorList>
    </citation>
    <scope>IDENTIFICATION</scope>
</reference>
<accession>H2YM89</accession>
<keyword evidence="1" id="KW-0812">Transmembrane</keyword>
<keyword evidence="1" id="KW-1133">Transmembrane helix</keyword>
<keyword evidence="1" id="KW-0472">Membrane</keyword>
<feature type="transmembrane region" description="Helical" evidence="1">
    <location>
        <begin position="32"/>
        <end position="57"/>
    </location>
</feature>
<reference evidence="2" key="3">
    <citation type="submission" date="2025-09" db="UniProtKB">
        <authorList>
            <consortium name="Ensembl"/>
        </authorList>
    </citation>
    <scope>IDENTIFICATION</scope>
</reference>
<name>H2YM89_CIOSA</name>